<dbReference type="InterPro" id="IPR036759">
    <property type="entry name" value="TPK_catalytic_sf"/>
</dbReference>
<dbReference type="RefSeq" id="WP_021875524.1">
    <property type="nucleotide sequence ID" value="NZ_CP018624.1"/>
</dbReference>
<keyword evidence="3" id="KW-0418">Kinase</keyword>
<feature type="domain" description="Thiamin pyrophosphokinase thiamin-binding" evidence="6">
    <location>
        <begin position="139"/>
        <end position="205"/>
    </location>
</feature>
<dbReference type="InterPro" id="IPR006282">
    <property type="entry name" value="Thi_PPkinase"/>
</dbReference>
<dbReference type="InterPro" id="IPR007371">
    <property type="entry name" value="TPK_catalytic"/>
</dbReference>
<dbReference type="EMBL" id="JAIFTX010000010">
    <property type="protein sequence ID" value="MBX7290549.1"/>
    <property type="molecule type" value="Genomic_DNA"/>
</dbReference>
<comment type="caution">
    <text evidence="7">The sequence shown here is derived from an EMBL/GenBank/DDBJ whole genome shotgun (WGS) entry which is preliminary data.</text>
</comment>
<evidence type="ECO:0000256" key="1">
    <source>
        <dbReference type="ARBA" id="ARBA00022679"/>
    </source>
</evidence>
<dbReference type="GO" id="GO:0004788">
    <property type="term" value="F:thiamine diphosphokinase activity"/>
    <property type="evidence" value="ECO:0007669"/>
    <property type="project" value="UniProtKB-UniRule"/>
</dbReference>
<dbReference type="InterPro" id="IPR007373">
    <property type="entry name" value="Thiamin_PyroPKinase_B1-bd"/>
</dbReference>
<evidence type="ECO:0000256" key="5">
    <source>
        <dbReference type="NCBIfam" id="TIGR01378"/>
    </source>
</evidence>
<accession>A0ABD4RHY0</accession>
<keyword evidence="1 7" id="KW-0808">Transferase</keyword>
<keyword evidence="2" id="KW-0547">Nucleotide-binding</keyword>
<protein>
    <recommendedName>
        <fullName evidence="5">Thiamine diphosphokinase</fullName>
        <ecNumber evidence="5">2.7.6.2</ecNumber>
    </recommendedName>
</protein>
<evidence type="ECO:0000313" key="8">
    <source>
        <dbReference type="Proteomes" id="UP000775179"/>
    </source>
</evidence>
<dbReference type="SUPFAM" id="SSF63999">
    <property type="entry name" value="Thiamin pyrophosphokinase, catalytic domain"/>
    <property type="match status" value="1"/>
</dbReference>
<dbReference type="InterPro" id="IPR053149">
    <property type="entry name" value="TPK"/>
</dbReference>
<evidence type="ECO:0000256" key="2">
    <source>
        <dbReference type="ARBA" id="ARBA00022741"/>
    </source>
</evidence>
<dbReference type="GO" id="GO:0016301">
    <property type="term" value="F:kinase activity"/>
    <property type="evidence" value="ECO:0007669"/>
    <property type="project" value="UniProtKB-KW"/>
</dbReference>
<dbReference type="InterPro" id="IPR036371">
    <property type="entry name" value="TPK_B1-bd_sf"/>
</dbReference>
<proteinExistence type="predicted"/>
<organism evidence="7 8">
    <name type="scientific">Clostridium chauvoei</name>
    <dbReference type="NCBI Taxonomy" id="46867"/>
    <lineage>
        <taxon>Bacteria</taxon>
        <taxon>Bacillati</taxon>
        <taxon>Bacillota</taxon>
        <taxon>Clostridia</taxon>
        <taxon>Eubacteriales</taxon>
        <taxon>Clostridiaceae</taxon>
        <taxon>Clostridium</taxon>
    </lineage>
</organism>
<dbReference type="PANTHER" id="PTHR41299:SF1">
    <property type="entry name" value="THIAMINE PYROPHOSPHOKINASE"/>
    <property type="match status" value="1"/>
</dbReference>
<evidence type="ECO:0000256" key="3">
    <source>
        <dbReference type="ARBA" id="ARBA00022777"/>
    </source>
</evidence>
<evidence type="ECO:0000256" key="4">
    <source>
        <dbReference type="ARBA" id="ARBA00022840"/>
    </source>
</evidence>
<dbReference type="Pfam" id="PF04263">
    <property type="entry name" value="TPK_catalytic"/>
    <property type="match status" value="1"/>
</dbReference>
<name>A0ABD4RHY0_9CLOT</name>
<dbReference type="GeneID" id="66301533"/>
<dbReference type="AlphaFoldDB" id="A0ABD4RHY0"/>
<dbReference type="SMART" id="SM00983">
    <property type="entry name" value="TPK_B1_binding"/>
    <property type="match status" value="1"/>
</dbReference>
<keyword evidence="4" id="KW-0067">ATP-binding</keyword>
<dbReference type="Proteomes" id="UP000775179">
    <property type="component" value="Unassembled WGS sequence"/>
</dbReference>
<dbReference type="GO" id="GO:0006772">
    <property type="term" value="P:thiamine metabolic process"/>
    <property type="evidence" value="ECO:0007669"/>
    <property type="project" value="UniProtKB-UniRule"/>
</dbReference>
<dbReference type="PANTHER" id="PTHR41299">
    <property type="entry name" value="THIAMINE PYROPHOSPHOKINASE"/>
    <property type="match status" value="1"/>
</dbReference>
<reference evidence="7 8" key="1">
    <citation type="submission" date="2021-08" db="EMBL/GenBank/DDBJ databases">
        <title>Genome sequence analysis of Clostridium chauvoei strains of European origin and evaluation of typing options for outbreak investigations.</title>
        <authorList>
            <person name="Abdel-Glil M."/>
            <person name="Thomas P."/>
            <person name="Seyboldt C."/>
        </authorList>
    </citation>
    <scope>NUCLEOTIDE SEQUENCE [LARGE SCALE GENOMIC DNA]</scope>
    <source>
        <strain evidence="7 8">S0260-09</strain>
    </source>
</reference>
<evidence type="ECO:0000259" key="6">
    <source>
        <dbReference type="SMART" id="SM00983"/>
    </source>
</evidence>
<sequence>MKAIIVSGGKAPSKKLLENIIKDGNLIIGADRGCEVLIQNKIIPDYVLGDFDSASKETILKLEQLGVPKTKFKEEKDFTDTTSAFNLAIDKGATEIVLLGATGTRYDHALGNIGLLLKALQLGVKAEIIDDNNKIYMINKPEILYGNYGDIISFHAYSDLVSELTIKGAKYELNNYDLAVGDSLTVSNEFLDKPIEINFKNGTLMVLYTKD</sequence>
<dbReference type="CDD" id="cd07995">
    <property type="entry name" value="TPK"/>
    <property type="match status" value="1"/>
</dbReference>
<dbReference type="KEGG" id="cchv:BTM20_06610"/>
<dbReference type="SUPFAM" id="SSF63862">
    <property type="entry name" value="Thiamin pyrophosphokinase, substrate-binding domain"/>
    <property type="match status" value="1"/>
</dbReference>
<dbReference type="Gene3D" id="3.40.50.10240">
    <property type="entry name" value="Thiamin pyrophosphokinase, catalytic domain"/>
    <property type="match status" value="1"/>
</dbReference>
<dbReference type="NCBIfam" id="TIGR01378">
    <property type="entry name" value="thi_PPkinase"/>
    <property type="match status" value="1"/>
</dbReference>
<evidence type="ECO:0000313" key="7">
    <source>
        <dbReference type="EMBL" id="MBX7290549.1"/>
    </source>
</evidence>
<dbReference type="Pfam" id="PF04265">
    <property type="entry name" value="TPK_B1_binding"/>
    <property type="match status" value="1"/>
</dbReference>
<dbReference type="EC" id="2.7.6.2" evidence="5"/>
<dbReference type="GO" id="GO:0005524">
    <property type="term" value="F:ATP binding"/>
    <property type="evidence" value="ECO:0007669"/>
    <property type="project" value="UniProtKB-KW"/>
</dbReference>
<gene>
    <name evidence="7" type="ORF">K4H94_05780</name>
</gene>